<name>A0ABX0MLF0_9BURK</name>
<sequence length="614" mass="65456">MAAQLDTLICQGCGANLSYAAGLQALQCDYCDTVTPIAHAAPTAGMAAQRIIPLSVEENALAFGVLRHLAANDLVPDDMVERAVLSVNCFYMPCFAFTVSYSASWTASFGYNRTETYTDHVLRHVDGQSQRVPVTKSRTVVDWRPVNGQDANQFLMFAYAGSGLAPAALPLLDRLQNMILARPFDAAYVSGVETQPYALPRHSAYSMHAEARVAKVVETCVKGHAQGEQQRDWHWNASTSWEASAVYVPVGHVVIAYGGKQYNAWVDGTFDANLVTDALPANLAKGKHALRGMIAPLLATGALMFAGLASTSFLYEMQAERIAAVGVLWVLSIWRDKRRAKRSRQSRQAALAKRALHYAQPAPTPVPELASSGNGPDLVSLAMSLVSAVIVGVLLYKLVNDPAAPPKAVAAVAAPAAAAVAAPSVYVNMPFKPVQPLSPILVAANARDWATVRTLMEQARPQKAASENAREASAALLQQGAKEFLNKDYKAAIVTLGIAVDADGANFAAGSTLGAALIGAGDYERARMVLAKLLDAAPDHVEGWRNKAEAAALADQPAEADASLRMLLHLSKDRKLTTDALKKRAASGEPDQFSEAVARVLKPAPKKKPSSKKA</sequence>
<dbReference type="SUPFAM" id="SSF48452">
    <property type="entry name" value="TPR-like"/>
    <property type="match status" value="1"/>
</dbReference>
<accession>A0ABX0MLF0</accession>
<dbReference type="Proteomes" id="UP000610594">
    <property type="component" value="Unassembled WGS sequence"/>
</dbReference>
<proteinExistence type="predicted"/>
<comment type="caution">
    <text evidence="2">The sequence shown here is derived from an EMBL/GenBank/DDBJ whole genome shotgun (WGS) entry which is preliminary data.</text>
</comment>
<feature type="compositionally biased region" description="Basic residues" evidence="1">
    <location>
        <begin position="604"/>
        <end position="614"/>
    </location>
</feature>
<dbReference type="EMBL" id="WHJF01000005">
    <property type="protein sequence ID" value="NHZ61281.1"/>
    <property type="molecule type" value="Genomic_DNA"/>
</dbReference>
<evidence type="ECO:0000313" key="2">
    <source>
        <dbReference type="EMBL" id="NHZ61281.1"/>
    </source>
</evidence>
<protein>
    <recommendedName>
        <fullName evidence="4">Tetratricopeptide repeat protein</fullName>
    </recommendedName>
</protein>
<evidence type="ECO:0000256" key="1">
    <source>
        <dbReference type="SAM" id="MobiDB-lite"/>
    </source>
</evidence>
<dbReference type="InterPro" id="IPR011990">
    <property type="entry name" value="TPR-like_helical_dom_sf"/>
</dbReference>
<dbReference type="RefSeq" id="WP_167235544.1">
    <property type="nucleotide sequence ID" value="NZ_WHJF01000005.1"/>
</dbReference>
<dbReference type="Gene3D" id="1.25.40.10">
    <property type="entry name" value="Tetratricopeptide repeat domain"/>
    <property type="match status" value="1"/>
</dbReference>
<evidence type="ECO:0000313" key="3">
    <source>
        <dbReference type="Proteomes" id="UP000610594"/>
    </source>
</evidence>
<evidence type="ECO:0008006" key="4">
    <source>
        <dbReference type="Google" id="ProtNLM"/>
    </source>
</evidence>
<dbReference type="Pfam" id="PF14559">
    <property type="entry name" value="TPR_19"/>
    <property type="match status" value="1"/>
</dbReference>
<keyword evidence="3" id="KW-1185">Reference proteome</keyword>
<organism evidence="2 3">
    <name type="scientific">Massilia genomosp. 1</name>
    <dbReference type="NCBI Taxonomy" id="2609280"/>
    <lineage>
        <taxon>Bacteria</taxon>
        <taxon>Pseudomonadati</taxon>
        <taxon>Pseudomonadota</taxon>
        <taxon>Betaproteobacteria</taxon>
        <taxon>Burkholderiales</taxon>
        <taxon>Oxalobacteraceae</taxon>
        <taxon>Telluria group</taxon>
        <taxon>Massilia</taxon>
    </lineage>
</organism>
<feature type="region of interest" description="Disordered" evidence="1">
    <location>
        <begin position="581"/>
        <end position="614"/>
    </location>
</feature>
<gene>
    <name evidence="2" type="ORF">F1735_03000</name>
</gene>
<reference evidence="2 3" key="1">
    <citation type="submission" date="2019-10" db="EMBL/GenBank/DDBJ databases">
        <title>Taxonomy of Antarctic Massilia spp.: description of Massilia rubra sp. nov., Massilia aquatica sp. nov., Massilia mucilaginosa sp. nov., Massilia frigida sp. nov. isolated from streams, lakes and regoliths.</title>
        <authorList>
            <person name="Holochova P."/>
            <person name="Sedlacek I."/>
            <person name="Kralova S."/>
            <person name="Maslanova I."/>
            <person name="Busse H.-J."/>
            <person name="Stankova E."/>
            <person name="Vrbovska V."/>
            <person name="Kovarovic V."/>
            <person name="Bartak M."/>
            <person name="Svec P."/>
            <person name="Pantucek R."/>
        </authorList>
    </citation>
    <scope>NUCLEOTIDE SEQUENCE [LARGE SCALE GENOMIC DNA]</scope>
    <source>
        <strain evidence="2 3">CCM 8694</strain>
    </source>
</reference>